<dbReference type="InterPro" id="IPR023996">
    <property type="entry name" value="TonB-dep_OMP_SusC/RagA"/>
</dbReference>
<keyword evidence="3 11" id="KW-1134">Transmembrane beta strand</keyword>
<keyword evidence="5 11" id="KW-0812">Transmembrane</keyword>
<dbReference type="NCBIfam" id="TIGR04056">
    <property type="entry name" value="OMP_RagA_SusC"/>
    <property type="match status" value="1"/>
</dbReference>
<keyword evidence="10 11" id="KW-0998">Cell outer membrane</keyword>
<keyword evidence="4" id="KW-0410">Iron transport</keyword>
<dbReference type="Proteomes" id="UP000708576">
    <property type="component" value="Unassembled WGS sequence"/>
</dbReference>
<dbReference type="InterPro" id="IPR037066">
    <property type="entry name" value="Plug_dom_sf"/>
</dbReference>
<accession>A0ABS5K1D7</accession>
<evidence type="ECO:0000256" key="8">
    <source>
        <dbReference type="ARBA" id="ARBA00023077"/>
    </source>
</evidence>
<evidence type="ECO:0000256" key="10">
    <source>
        <dbReference type="ARBA" id="ARBA00023237"/>
    </source>
</evidence>
<dbReference type="SUPFAM" id="SSF49464">
    <property type="entry name" value="Carboxypeptidase regulatory domain-like"/>
    <property type="match status" value="1"/>
</dbReference>
<comment type="similarity">
    <text evidence="11">Belongs to the TonB-dependent receptor family.</text>
</comment>
<dbReference type="NCBIfam" id="TIGR04057">
    <property type="entry name" value="SusC_RagA_signa"/>
    <property type="match status" value="1"/>
</dbReference>
<gene>
    <name evidence="14" type="ORF">KEM10_21695</name>
</gene>
<sequence length="1069" mass="116751">MKKTIVKAAKQGLHNRMKLFLVLGLCLVAFTQVVGAAGSITDTNESLQQDGKTITGKVIDANGEPLIGVSIVIEGTVQGVITDLDGNFSIVTPSEDNVLVFSFIGYMTEKVPVAGKTTINLTLIEDVTELEGVVVTALGIKREKKALTYSQQTVNTEELSEARSLNVANSLSGKVAGLNFSTTGGGVGSSSRVTLRGNRSLTGNNQPLYVIDGVPMDNNVANTASADIGGRTSSDGISNINPEDIESMSVLKGASAAALYGTRASNGVIIITTKKGSKGQDARISISSNLMFSKAYNMLNLQDTYGQGSQGVYDADSRLSWGPEMNGQQVDAWQLSFNPNYDGPSTYSMTPQPDNGMDFFETGYNWAKTVSASMGNEKIQGYFSYTNTTAQGIVKGNELDRHNLNIRLTSDLTDKLHLDTKANFISQTIDNPINTGESSVGEAVYTMPRSMQYSQYKDFEYYDAAGLRQYNYIDPNTIGGLGGNPYWFALRRPFTEERNRFIGFASAKYDFTSDLSLMIRSGLDQSTNKSVSSQYASVSVIANDVGSYSETTGQTMELNSDFLLSYNKDLGDFRVGVNLGGNSLYQRRYSLNVGGQLSRRNFFAISNLETTTPTSSFYEKRINSLYAFGQLGYKEYLYLDVTARNDWSSTLPSDNRSYFYPSVGLTAVLSDMFDIKSDFLTFLKARGSFAQVGNDTDPYRLSNELQFYGFNGGVVQASTVKNNDQLKPEISTSKEVGVDARFFGNKIGLDFTYFQTNTENQIFTINVPEVSGFAQEVVNGGEIKNNGFEVTFNADVLHRADFTWDLSANFAKYKTKVLSIMEGRDELSITTGYERVAQTIVKEGGEYGDLYIRGYARDDEGNVIVNASTGLPEFTNGFDVLAGNYNPDFTAGLTNRFSYKNFTLSFLIDFRVGGEVISYTQARMAGAGVSDITLNGRTDGFVVDGVNVTRNEAGDIISSTPNTTSVLAEEYWTQVASRDPRSAEDFVFDATNIRLRELVLGYSLPKSVLGNGPFAGVSLSVVGRNLFFLMNKAETFDPEQGVGVGNLQGIESFNIPSTRDFGFNVKLDF</sequence>
<evidence type="ECO:0000256" key="7">
    <source>
        <dbReference type="ARBA" id="ARBA00023065"/>
    </source>
</evidence>
<keyword evidence="6" id="KW-0408">Iron</keyword>
<keyword evidence="8" id="KW-0798">TonB box</keyword>
<evidence type="ECO:0000256" key="2">
    <source>
        <dbReference type="ARBA" id="ARBA00022448"/>
    </source>
</evidence>
<keyword evidence="2 11" id="KW-0813">Transport</keyword>
<protein>
    <submittedName>
        <fullName evidence="14">SusC/RagA family TonB-linked outer membrane protein</fullName>
    </submittedName>
</protein>
<dbReference type="Gene3D" id="2.40.170.20">
    <property type="entry name" value="TonB-dependent receptor, beta-barrel domain"/>
    <property type="match status" value="1"/>
</dbReference>
<evidence type="ECO:0000256" key="3">
    <source>
        <dbReference type="ARBA" id="ARBA00022452"/>
    </source>
</evidence>
<evidence type="ECO:0000256" key="1">
    <source>
        <dbReference type="ARBA" id="ARBA00004571"/>
    </source>
</evidence>
<dbReference type="EMBL" id="JAGUCO010000032">
    <property type="protein sequence ID" value="MBS2100915.1"/>
    <property type="molecule type" value="Genomic_DNA"/>
</dbReference>
<dbReference type="InterPro" id="IPR012910">
    <property type="entry name" value="Plug_dom"/>
</dbReference>
<name>A0ABS5K1D7_9BACT</name>
<feature type="domain" description="TonB-dependent receptor plug" evidence="13">
    <location>
        <begin position="144"/>
        <end position="268"/>
    </location>
</feature>
<dbReference type="RefSeq" id="WP_212219697.1">
    <property type="nucleotide sequence ID" value="NZ_JAGUCO010000032.1"/>
</dbReference>
<dbReference type="PROSITE" id="PS52016">
    <property type="entry name" value="TONB_DEPENDENT_REC_3"/>
    <property type="match status" value="1"/>
</dbReference>
<evidence type="ECO:0000256" key="6">
    <source>
        <dbReference type="ARBA" id="ARBA00023004"/>
    </source>
</evidence>
<comment type="caution">
    <text evidence="14">The sequence shown here is derived from an EMBL/GenBank/DDBJ whole genome shotgun (WGS) entry which is preliminary data.</text>
</comment>
<feature type="signal peptide" evidence="12">
    <location>
        <begin position="1"/>
        <end position="36"/>
    </location>
</feature>
<dbReference type="PANTHER" id="PTHR32552:SF81">
    <property type="entry name" value="TONB-DEPENDENT OUTER MEMBRANE RECEPTOR"/>
    <property type="match status" value="1"/>
</dbReference>
<reference evidence="14 15" key="1">
    <citation type="journal article" date="2015" name="Int. J. Syst. Evol. Microbiol.">
        <title>Carboxylicivirga linearis sp. nov., isolated from a sea cucumber culture pond.</title>
        <authorList>
            <person name="Wang F.Q."/>
            <person name="Zhou Y.X."/>
            <person name="Lin X.Z."/>
            <person name="Chen G.J."/>
            <person name="Du Z.J."/>
        </authorList>
    </citation>
    <scope>NUCLEOTIDE SEQUENCE [LARGE SCALE GENOMIC DNA]</scope>
    <source>
        <strain evidence="14 15">FB218</strain>
    </source>
</reference>
<evidence type="ECO:0000256" key="11">
    <source>
        <dbReference type="PROSITE-ProRule" id="PRU01360"/>
    </source>
</evidence>
<keyword evidence="9 11" id="KW-0472">Membrane</keyword>
<dbReference type="Gene3D" id="2.170.130.10">
    <property type="entry name" value="TonB-dependent receptor, plug domain"/>
    <property type="match status" value="1"/>
</dbReference>
<dbReference type="Pfam" id="PF13715">
    <property type="entry name" value="CarbopepD_reg_2"/>
    <property type="match status" value="1"/>
</dbReference>
<comment type="subcellular location">
    <subcellularLocation>
        <location evidence="1 11">Cell outer membrane</location>
        <topology evidence="1 11">Multi-pass membrane protein</topology>
    </subcellularLocation>
</comment>
<proteinExistence type="inferred from homology"/>
<dbReference type="InterPro" id="IPR039426">
    <property type="entry name" value="TonB-dep_rcpt-like"/>
</dbReference>
<evidence type="ECO:0000256" key="12">
    <source>
        <dbReference type="SAM" id="SignalP"/>
    </source>
</evidence>
<dbReference type="Gene3D" id="2.60.40.1120">
    <property type="entry name" value="Carboxypeptidase-like, regulatory domain"/>
    <property type="match status" value="1"/>
</dbReference>
<keyword evidence="15" id="KW-1185">Reference proteome</keyword>
<dbReference type="SUPFAM" id="SSF56935">
    <property type="entry name" value="Porins"/>
    <property type="match status" value="1"/>
</dbReference>
<feature type="chain" id="PRO_5046858502" evidence="12">
    <location>
        <begin position="37"/>
        <end position="1069"/>
    </location>
</feature>
<dbReference type="InterPro" id="IPR036942">
    <property type="entry name" value="Beta-barrel_TonB_sf"/>
</dbReference>
<evidence type="ECO:0000313" key="15">
    <source>
        <dbReference type="Proteomes" id="UP000708576"/>
    </source>
</evidence>
<keyword evidence="12" id="KW-0732">Signal</keyword>
<dbReference type="PANTHER" id="PTHR32552">
    <property type="entry name" value="FERRICHROME IRON RECEPTOR-RELATED"/>
    <property type="match status" value="1"/>
</dbReference>
<evidence type="ECO:0000256" key="5">
    <source>
        <dbReference type="ARBA" id="ARBA00022692"/>
    </source>
</evidence>
<evidence type="ECO:0000256" key="9">
    <source>
        <dbReference type="ARBA" id="ARBA00023136"/>
    </source>
</evidence>
<organism evidence="14 15">
    <name type="scientific">Carboxylicivirga linearis</name>
    <dbReference type="NCBI Taxonomy" id="1628157"/>
    <lineage>
        <taxon>Bacteria</taxon>
        <taxon>Pseudomonadati</taxon>
        <taxon>Bacteroidota</taxon>
        <taxon>Bacteroidia</taxon>
        <taxon>Marinilabiliales</taxon>
        <taxon>Marinilabiliaceae</taxon>
        <taxon>Carboxylicivirga</taxon>
    </lineage>
</organism>
<evidence type="ECO:0000259" key="13">
    <source>
        <dbReference type="Pfam" id="PF07715"/>
    </source>
</evidence>
<dbReference type="InterPro" id="IPR023997">
    <property type="entry name" value="TonB-dep_OMP_SusC/RagA_CS"/>
</dbReference>
<dbReference type="Pfam" id="PF07715">
    <property type="entry name" value="Plug"/>
    <property type="match status" value="1"/>
</dbReference>
<evidence type="ECO:0000256" key="4">
    <source>
        <dbReference type="ARBA" id="ARBA00022496"/>
    </source>
</evidence>
<dbReference type="InterPro" id="IPR008969">
    <property type="entry name" value="CarboxyPept-like_regulatory"/>
</dbReference>
<keyword evidence="7" id="KW-0406">Ion transport</keyword>
<evidence type="ECO:0000313" key="14">
    <source>
        <dbReference type="EMBL" id="MBS2100915.1"/>
    </source>
</evidence>